<name>A0A161Q1Z6_9PROT</name>
<dbReference type="SUPFAM" id="SSF47616">
    <property type="entry name" value="GST C-terminal domain-like"/>
    <property type="match status" value="1"/>
</dbReference>
<dbReference type="SFLD" id="SFLDG00358">
    <property type="entry name" value="Main_(cytGST)"/>
    <property type="match status" value="1"/>
</dbReference>
<dbReference type="CDD" id="cd03048">
    <property type="entry name" value="GST_N_Ure2p_like"/>
    <property type="match status" value="1"/>
</dbReference>
<dbReference type="PANTHER" id="PTHR44051">
    <property type="entry name" value="GLUTATHIONE S-TRANSFERASE-RELATED"/>
    <property type="match status" value="1"/>
</dbReference>
<dbReference type="InterPro" id="IPR036249">
    <property type="entry name" value="Thioredoxin-like_sf"/>
</dbReference>
<proteinExistence type="inferred from homology"/>
<keyword evidence="4" id="KW-0808">Transferase</keyword>
<evidence type="ECO:0000313" key="5">
    <source>
        <dbReference type="Proteomes" id="UP000075787"/>
    </source>
</evidence>
<dbReference type="InterPro" id="IPR010987">
    <property type="entry name" value="Glutathione-S-Trfase_C-like"/>
</dbReference>
<dbReference type="CDD" id="cd10291">
    <property type="entry name" value="GST_C_YfcG_like"/>
    <property type="match status" value="1"/>
</dbReference>
<dbReference type="SFLD" id="SFLDG01151">
    <property type="entry name" value="Main.2:_Nu-like"/>
    <property type="match status" value="1"/>
</dbReference>
<evidence type="ECO:0000259" key="2">
    <source>
        <dbReference type="PROSITE" id="PS50404"/>
    </source>
</evidence>
<accession>A0A161Q1Z6</accession>
<feature type="domain" description="GST C-terminal" evidence="3">
    <location>
        <begin position="90"/>
        <end position="212"/>
    </location>
</feature>
<dbReference type="SFLD" id="SFLDS00019">
    <property type="entry name" value="Glutathione_Transferase_(cytos"/>
    <property type="match status" value="1"/>
</dbReference>
<dbReference type="Pfam" id="PF02798">
    <property type="entry name" value="GST_N"/>
    <property type="match status" value="1"/>
</dbReference>
<dbReference type="SUPFAM" id="SSF52833">
    <property type="entry name" value="Thioredoxin-like"/>
    <property type="match status" value="1"/>
</dbReference>
<dbReference type="InterPro" id="IPR040079">
    <property type="entry name" value="Glutathione_S-Trfase"/>
</dbReference>
<reference evidence="4 5" key="1">
    <citation type="submission" date="2015-12" db="EMBL/GenBank/DDBJ databases">
        <title>Genome sequence of Tistrella mobilis MCCC 1A02139.</title>
        <authorList>
            <person name="Lu L."/>
            <person name="Lai Q."/>
            <person name="Shao Z."/>
            <person name="Qian P."/>
        </authorList>
    </citation>
    <scope>NUCLEOTIDE SEQUENCE [LARGE SCALE GENOMIC DNA]</scope>
    <source>
        <strain evidence="4 5">MCCC 1A02139</strain>
    </source>
</reference>
<organism evidence="4 5">
    <name type="scientific">Tistrella mobilis</name>
    <dbReference type="NCBI Taxonomy" id="171437"/>
    <lineage>
        <taxon>Bacteria</taxon>
        <taxon>Pseudomonadati</taxon>
        <taxon>Pseudomonadota</taxon>
        <taxon>Alphaproteobacteria</taxon>
        <taxon>Geminicoccales</taxon>
        <taxon>Geminicoccaceae</taxon>
        <taxon>Tistrella</taxon>
    </lineage>
</organism>
<dbReference type="InterPro" id="IPR004045">
    <property type="entry name" value="Glutathione_S-Trfase_N"/>
</dbReference>
<dbReference type="Proteomes" id="UP000075787">
    <property type="component" value="Unassembled WGS sequence"/>
</dbReference>
<sequence length="236" mass="26653">MIDLYYWPTPNGHKITMFLEETGLDYRIHPVDISAGDQFKPAFLAISPNNRMPAIVDHAPADGGAPVSVFESGAILLYLAEKTGRLLPTELRARKTVTEWLFWQVGGLGPMAGQNHHFGLYAPEKLPYAITRYVNETNRLYGVLDRRLKGRRYIAGDDYSIADLASYPWVVPWKRQQQTLDDFPDLRRWFDDIRAWPATVRAYEKGEPYMSRPTVTEEGKKLLFGQTAASTGGSGS</sequence>
<dbReference type="PROSITE" id="PS50405">
    <property type="entry name" value="GST_CTER"/>
    <property type="match status" value="1"/>
</dbReference>
<dbReference type="InterPro" id="IPR036282">
    <property type="entry name" value="Glutathione-S-Trfase_C_sf"/>
</dbReference>
<dbReference type="AlphaFoldDB" id="A0A161Q1Z6"/>
<feature type="domain" description="GST N-terminal" evidence="2">
    <location>
        <begin position="1"/>
        <end position="87"/>
    </location>
</feature>
<dbReference type="FunFam" id="3.40.30.10:FF:000046">
    <property type="entry name" value="GSH-dependent disulfide bond oxidoreductase"/>
    <property type="match status" value="1"/>
</dbReference>
<dbReference type="Gene3D" id="1.20.1050.10">
    <property type="match status" value="1"/>
</dbReference>
<dbReference type="PROSITE" id="PS50404">
    <property type="entry name" value="GST_NTER"/>
    <property type="match status" value="1"/>
</dbReference>
<evidence type="ECO:0000313" key="4">
    <source>
        <dbReference type="EMBL" id="KYO51472.1"/>
    </source>
</evidence>
<protein>
    <submittedName>
        <fullName evidence="4">Glutathione S-transferase</fullName>
    </submittedName>
</protein>
<dbReference type="OrthoDB" id="9803562at2"/>
<dbReference type="GO" id="GO:0016740">
    <property type="term" value="F:transferase activity"/>
    <property type="evidence" value="ECO:0007669"/>
    <property type="project" value="UniProtKB-KW"/>
</dbReference>
<dbReference type="EMBL" id="LPZR01000172">
    <property type="protein sequence ID" value="KYO51472.1"/>
    <property type="molecule type" value="Genomic_DNA"/>
</dbReference>
<evidence type="ECO:0000256" key="1">
    <source>
        <dbReference type="RuleBase" id="RU003494"/>
    </source>
</evidence>
<dbReference type="RefSeq" id="WP_062766136.1">
    <property type="nucleotide sequence ID" value="NZ_CP121045.1"/>
</dbReference>
<comment type="similarity">
    <text evidence="1">Belongs to the GST superfamily.</text>
</comment>
<dbReference type="Pfam" id="PF00043">
    <property type="entry name" value="GST_C"/>
    <property type="match status" value="1"/>
</dbReference>
<dbReference type="GeneID" id="97242428"/>
<dbReference type="PANTHER" id="PTHR44051:SF19">
    <property type="entry name" value="DISULFIDE-BOND OXIDOREDUCTASE YFCG"/>
    <property type="match status" value="1"/>
</dbReference>
<gene>
    <name evidence="4" type="ORF">AUP44_08740</name>
</gene>
<dbReference type="InterPro" id="IPR004046">
    <property type="entry name" value="GST_C"/>
</dbReference>
<evidence type="ECO:0000259" key="3">
    <source>
        <dbReference type="PROSITE" id="PS50405"/>
    </source>
</evidence>
<comment type="caution">
    <text evidence="4">The sequence shown here is derived from an EMBL/GenBank/DDBJ whole genome shotgun (WGS) entry which is preliminary data.</text>
</comment>
<dbReference type="Gene3D" id="3.40.30.10">
    <property type="entry name" value="Glutaredoxin"/>
    <property type="match status" value="1"/>
</dbReference>